<sequence length="190" mass="21635">MKWQSARQCWHDAFFNGRPSVMAVAIDMANLGAAVQGGNREYDNAMHQVEAGMVQNVISKLPQHLQSLGHWLYAPFTAEERAKKLNLAAAIVAREADLQQLVAPGDWMPLITATMYEYARVVQGTDVKRKNGRTIKRWLMDELHYDLGDWTANHRRVYEAVWNAIDRLDRQALGPVAELVYDQTELRKTA</sequence>
<reference evidence="1" key="1">
    <citation type="submission" date="2022-07" db="EMBL/GenBank/DDBJ databases">
        <title>Complete genome sequence of Salinispirillum sp. LH10-3-1 capable of multiple carbohydrate inversion isolated from a soda lake.</title>
        <authorList>
            <person name="Liu J."/>
            <person name="Zhai Y."/>
            <person name="Zhang H."/>
            <person name="Yang H."/>
            <person name="Qu J."/>
            <person name="Li J."/>
        </authorList>
    </citation>
    <scope>NUCLEOTIDE SEQUENCE</scope>
    <source>
        <strain evidence="1">LH 10-3-1</strain>
    </source>
</reference>
<protein>
    <submittedName>
        <fullName evidence="1">Uncharacterized protein</fullName>
    </submittedName>
</protein>
<evidence type="ECO:0000313" key="1">
    <source>
        <dbReference type="EMBL" id="WLD56898.1"/>
    </source>
</evidence>
<proteinExistence type="predicted"/>
<name>A0AB38YC07_9GAMM</name>
<accession>A0AB38YC07</accession>
<gene>
    <name evidence="1" type="ORF">NFC81_09155</name>
</gene>
<dbReference type="AlphaFoldDB" id="A0AB38YC07"/>
<dbReference type="EMBL" id="CP101717">
    <property type="protein sequence ID" value="WLD56898.1"/>
    <property type="molecule type" value="Genomic_DNA"/>
</dbReference>
<dbReference type="RefSeq" id="WP_304994183.1">
    <property type="nucleotide sequence ID" value="NZ_CP101717.1"/>
</dbReference>
<organism evidence="1">
    <name type="scientific">Salinispirillum sp. LH 10-3-1</name>
    <dbReference type="NCBI Taxonomy" id="2952525"/>
    <lineage>
        <taxon>Bacteria</taxon>
        <taxon>Pseudomonadati</taxon>
        <taxon>Pseudomonadota</taxon>
        <taxon>Gammaproteobacteria</taxon>
        <taxon>Oceanospirillales</taxon>
        <taxon>Saccharospirillaceae</taxon>
        <taxon>Salinispirillum</taxon>
    </lineage>
</organism>